<sequence>MNTRESMLNAVKYFGGTLLIAGIIIFSIGFFGNVSSTLTGVGIGTVMGAIFVFLMGIFFVATEEVLEKTKRESGAELAKITPIAITSIKTK</sequence>
<name>A0ABU0AC49_9BACI</name>
<proteinExistence type="predicted"/>
<keyword evidence="3" id="KW-1185">Reference proteome</keyword>
<organism evidence="2 3">
    <name type="scientific">Cytobacillus purgationiresistens</name>
    <dbReference type="NCBI Taxonomy" id="863449"/>
    <lineage>
        <taxon>Bacteria</taxon>
        <taxon>Bacillati</taxon>
        <taxon>Bacillota</taxon>
        <taxon>Bacilli</taxon>
        <taxon>Bacillales</taxon>
        <taxon>Bacillaceae</taxon>
        <taxon>Cytobacillus</taxon>
    </lineage>
</organism>
<evidence type="ECO:0000256" key="1">
    <source>
        <dbReference type="SAM" id="Phobius"/>
    </source>
</evidence>
<keyword evidence="1" id="KW-0472">Membrane</keyword>
<gene>
    <name evidence="2" type="ORF">J2S17_000241</name>
</gene>
<keyword evidence="1" id="KW-0812">Transmembrane</keyword>
<comment type="caution">
    <text evidence="2">The sequence shown here is derived from an EMBL/GenBank/DDBJ whole genome shotgun (WGS) entry which is preliminary data.</text>
</comment>
<keyword evidence="1" id="KW-1133">Transmembrane helix</keyword>
<protein>
    <submittedName>
        <fullName evidence="2">Na+/melibiose symporter-like transporter</fullName>
    </submittedName>
</protein>
<feature type="transmembrane region" description="Helical" evidence="1">
    <location>
        <begin position="38"/>
        <end position="61"/>
    </location>
</feature>
<evidence type="ECO:0000313" key="2">
    <source>
        <dbReference type="EMBL" id="MDQ0268372.1"/>
    </source>
</evidence>
<dbReference type="EMBL" id="JAUSUB010000001">
    <property type="protein sequence ID" value="MDQ0268372.1"/>
    <property type="molecule type" value="Genomic_DNA"/>
</dbReference>
<evidence type="ECO:0000313" key="3">
    <source>
        <dbReference type="Proteomes" id="UP001238088"/>
    </source>
</evidence>
<feature type="transmembrane region" description="Helical" evidence="1">
    <location>
        <begin position="12"/>
        <end position="32"/>
    </location>
</feature>
<dbReference type="Proteomes" id="UP001238088">
    <property type="component" value="Unassembled WGS sequence"/>
</dbReference>
<accession>A0ABU0AC49</accession>
<reference evidence="2 3" key="1">
    <citation type="submission" date="2023-07" db="EMBL/GenBank/DDBJ databases">
        <title>Genomic Encyclopedia of Type Strains, Phase IV (KMG-IV): sequencing the most valuable type-strain genomes for metagenomic binning, comparative biology and taxonomic classification.</title>
        <authorList>
            <person name="Goeker M."/>
        </authorList>
    </citation>
    <scope>NUCLEOTIDE SEQUENCE [LARGE SCALE GENOMIC DNA]</scope>
    <source>
        <strain evidence="2 3">DSM 23494</strain>
    </source>
</reference>
<dbReference type="RefSeq" id="WP_307471070.1">
    <property type="nucleotide sequence ID" value="NZ_JAUSUB010000001.1"/>
</dbReference>